<organism evidence="2 3">
    <name type="scientific">Companilactobacillus allii</name>
    <dbReference type="NCBI Taxonomy" id="1847728"/>
    <lineage>
        <taxon>Bacteria</taxon>
        <taxon>Bacillati</taxon>
        <taxon>Bacillota</taxon>
        <taxon>Bacilli</taxon>
        <taxon>Lactobacillales</taxon>
        <taxon>Lactobacillaceae</taxon>
        <taxon>Companilactobacillus</taxon>
    </lineage>
</organism>
<dbReference type="Proteomes" id="UP000187499">
    <property type="component" value="Chromosome"/>
</dbReference>
<dbReference type="RefSeq" id="WP_076614368.1">
    <property type="nucleotide sequence ID" value="NZ_CP019323.1"/>
</dbReference>
<accession>A0A1P8Q1W1</accession>
<protein>
    <submittedName>
        <fullName evidence="2">Uncharacterized protein</fullName>
    </submittedName>
</protein>
<dbReference type="OrthoDB" id="2325276at2"/>
<proteinExistence type="predicted"/>
<dbReference type="EMBL" id="CP019323">
    <property type="protein sequence ID" value="APX71864.1"/>
    <property type="molecule type" value="Genomic_DNA"/>
</dbReference>
<evidence type="ECO:0000256" key="1">
    <source>
        <dbReference type="SAM" id="Phobius"/>
    </source>
</evidence>
<gene>
    <name evidence="2" type="ORF">BTM29_04515</name>
</gene>
<dbReference type="AlphaFoldDB" id="A0A1P8Q1W1"/>
<keyword evidence="1" id="KW-0812">Transmembrane</keyword>
<evidence type="ECO:0000313" key="2">
    <source>
        <dbReference type="EMBL" id="APX71864.1"/>
    </source>
</evidence>
<sequence>MIFKKTLILLLISIILTVIEMTINPFFHLGRIFLVVSGILLVNAALWFVKDNYRIEPKTEKIKK</sequence>
<keyword evidence="1" id="KW-0472">Membrane</keyword>
<feature type="transmembrane region" description="Helical" evidence="1">
    <location>
        <begin position="31"/>
        <end position="49"/>
    </location>
</feature>
<name>A0A1P8Q1W1_9LACO</name>
<evidence type="ECO:0000313" key="3">
    <source>
        <dbReference type="Proteomes" id="UP000187499"/>
    </source>
</evidence>
<keyword evidence="1" id="KW-1133">Transmembrane helix</keyword>
<reference evidence="3" key="1">
    <citation type="submission" date="2016-12" db="EMBL/GenBank/DDBJ databases">
        <authorList>
            <person name="Jung M.Y."/>
            <person name="Lee S.H."/>
        </authorList>
    </citation>
    <scope>NUCLEOTIDE SEQUENCE [LARGE SCALE GENOMIC DNA]</scope>
    <source>
        <strain evidence="3">WiKim39</strain>
    </source>
</reference>
<keyword evidence="3" id="KW-1185">Reference proteome</keyword>
<dbReference type="KEGG" id="lalw:BTM29_04515"/>